<feature type="domain" description="DUF559" evidence="1">
    <location>
        <begin position="214"/>
        <end position="283"/>
    </location>
</feature>
<reference evidence="2 3" key="1">
    <citation type="submission" date="2022-12" db="EMBL/GenBank/DDBJ databases">
        <title>Microbacterium terricola strain KV-448 chromosome, complete genome.</title>
        <authorList>
            <person name="Oshima T."/>
            <person name="Moriya T."/>
            <person name="Bessho Y."/>
        </authorList>
    </citation>
    <scope>NUCLEOTIDE SEQUENCE [LARGE SCALE GENOMIC DNA]</scope>
    <source>
        <strain evidence="2 3">KV-448</strain>
    </source>
</reference>
<gene>
    <name evidence="2" type="ORF">Microterr_14160</name>
</gene>
<dbReference type="EMBL" id="AP027141">
    <property type="protein sequence ID" value="BDV30756.1"/>
    <property type="molecule type" value="Genomic_DNA"/>
</dbReference>
<evidence type="ECO:0000313" key="3">
    <source>
        <dbReference type="Proteomes" id="UP001317779"/>
    </source>
</evidence>
<proteinExistence type="predicted"/>
<organism evidence="2 3">
    <name type="scientific">Microbacterium terricola</name>
    <dbReference type="NCBI Taxonomy" id="344163"/>
    <lineage>
        <taxon>Bacteria</taxon>
        <taxon>Bacillati</taxon>
        <taxon>Actinomycetota</taxon>
        <taxon>Actinomycetes</taxon>
        <taxon>Micrococcales</taxon>
        <taxon>Microbacteriaceae</taxon>
        <taxon>Microbacterium</taxon>
    </lineage>
</organism>
<dbReference type="InterPro" id="IPR007569">
    <property type="entry name" value="DUF559"/>
</dbReference>
<keyword evidence="3" id="KW-1185">Reference proteome</keyword>
<sequence length="295" mass="32405">MDVITRDWMTARQPDGADARLARILSFVDDQGGVVRSSALRARGFSDRAVRAAVDGGMLERLRRVWIALPGADPELKAAASDGVILTCVTQARRRGVWTLPATERHVAVPAHSAHIEAAGHLHWGAPVVPRHPHALVDPIENVLCLAATCQPFETALAMWESAIRHELVSTSALATLPLPARARALLDAATPFADSGLETIFRIRLAWLRVPIRIQIWISGHRVDTLVGDRLIVQIDGGHHVGAQRTSDIRHDAELMLMGYHVIRVGYEQIIHRWHEVQDLVMGAIARGLHQAGE</sequence>
<evidence type="ECO:0000313" key="2">
    <source>
        <dbReference type="EMBL" id="BDV30756.1"/>
    </source>
</evidence>
<dbReference type="Gene3D" id="3.40.960.10">
    <property type="entry name" value="VSR Endonuclease"/>
    <property type="match status" value="1"/>
</dbReference>
<accession>A0ABM8DYX2</accession>
<evidence type="ECO:0000259" key="1">
    <source>
        <dbReference type="Pfam" id="PF04480"/>
    </source>
</evidence>
<name>A0ABM8DYX2_9MICO</name>
<dbReference type="Proteomes" id="UP001317779">
    <property type="component" value="Chromosome"/>
</dbReference>
<dbReference type="Pfam" id="PF04480">
    <property type="entry name" value="DUF559"/>
    <property type="match status" value="1"/>
</dbReference>
<protein>
    <recommendedName>
        <fullName evidence="1">DUF559 domain-containing protein</fullName>
    </recommendedName>
</protein>